<evidence type="ECO:0000256" key="1">
    <source>
        <dbReference type="SAM" id="MobiDB-lite"/>
    </source>
</evidence>
<evidence type="ECO:0000256" key="2">
    <source>
        <dbReference type="SAM" id="SignalP"/>
    </source>
</evidence>
<dbReference type="InterPro" id="IPR011049">
    <property type="entry name" value="Serralysin-like_metalloprot_C"/>
</dbReference>
<organism evidence="3 4">
    <name type="scientific">Sphaerulina musiva (strain SO2202)</name>
    <name type="common">Poplar stem canker fungus</name>
    <name type="synonym">Septoria musiva</name>
    <dbReference type="NCBI Taxonomy" id="692275"/>
    <lineage>
        <taxon>Eukaryota</taxon>
        <taxon>Fungi</taxon>
        <taxon>Dikarya</taxon>
        <taxon>Ascomycota</taxon>
        <taxon>Pezizomycotina</taxon>
        <taxon>Dothideomycetes</taxon>
        <taxon>Dothideomycetidae</taxon>
        <taxon>Mycosphaerellales</taxon>
        <taxon>Mycosphaerellaceae</taxon>
        <taxon>Sphaerulina</taxon>
    </lineage>
</organism>
<dbReference type="RefSeq" id="XP_016756895.1">
    <property type="nucleotide sequence ID" value="XM_016902755.1"/>
</dbReference>
<evidence type="ECO:0000313" key="3">
    <source>
        <dbReference type="EMBL" id="EMF08774.1"/>
    </source>
</evidence>
<feature type="compositionally biased region" description="Low complexity" evidence="1">
    <location>
        <begin position="149"/>
        <end position="162"/>
    </location>
</feature>
<dbReference type="GeneID" id="27899892"/>
<feature type="compositionally biased region" description="Low complexity" evidence="1">
    <location>
        <begin position="129"/>
        <end position="141"/>
    </location>
</feature>
<reference evidence="3 4" key="1">
    <citation type="journal article" date="2012" name="PLoS Pathog.">
        <title>Diverse lifestyles and strategies of plant pathogenesis encoded in the genomes of eighteen Dothideomycetes fungi.</title>
        <authorList>
            <person name="Ohm R.A."/>
            <person name="Feau N."/>
            <person name="Henrissat B."/>
            <person name="Schoch C.L."/>
            <person name="Horwitz B.A."/>
            <person name="Barry K.W."/>
            <person name="Condon B.J."/>
            <person name="Copeland A.C."/>
            <person name="Dhillon B."/>
            <person name="Glaser F."/>
            <person name="Hesse C.N."/>
            <person name="Kosti I."/>
            <person name="LaButti K."/>
            <person name="Lindquist E.A."/>
            <person name="Lucas S."/>
            <person name="Salamov A.A."/>
            <person name="Bradshaw R.E."/>
            <person name="Ciuffetti L."/>
            <person name="Hamelin R.C."/>
            <person name="Kema G.H.J."/>
            <person name="Lawrence C."/>
            <person name="Scott J.A."/>
            <person name="Spatafora J.W."/>
            <person name="Turgeon B.G."/>
            <person name="de Wit P.J.G.M."/>
            <person name="Zhong S."/>
            <person name="Goodwin S.B."/>
            <person name="Grigoriev I.V."/>
        </authorList>
    </citation>
    <scope>NUCLEOTIDE SEQUENCE [LARGE SCALE GENOMIC DNA]</scope>
    <source>
        <strain evidence="3 4">SO2202</strain>
    </source>
</reference>
<sequence length="325" mass="30920">MQFKNILAAGAGLAATSVSAAVARDDAAVIVHEVVTYSPSVVYSTRVQTVTECGADVTDCPDITGVLTSVIDSTTTICPVTATAIMSTSGVPNPSNSGPLQTVTITFTNSSTAWASTETAPAQASSVALSGWSSSGAPSSSEQPGATLASPEEASKTETASAAKSTSFVYATITLPATASSSTSGPSSSASGPSSSASGPSSSASGPSSSASGPSSSASGPSSSASGPSSSASGPSSSASGPSSSANSTVPITTAASTFSTNAVGPVGGTGAASGTFSYSANGTLATATTPAVSESIVPFLGAAAHDVGSPLLVLAMLAAYPFLV</sequence>
<gene>
    <name evidence="3" type="ORF">SEPMUDRAFT_136139</name>
</gene>
<name>M3ATD2_SPHMS</name>
<protein>
    <submittedName>
        <fullName evidence="3">Uncharacterized protein</fullName>
    </submittedName>
</protein>
<dbReference type="HOGENOM" id="CLU_855726_0_0_1"/>
<accession>M3ATD2</accession>
<dbReference type="STRING" id="692275.M3ATD2"/>
<evidence type="ECO:0000313" key="4">
    <source>
        <dbReference type="Proteomes" id="UP000016931"/>
    </source>
</evidence>
<feature type="region of interest" description="Disordered" evidence="1">
    <location>
        <begin position="129"/>
        <end position="162"/>
    </location>
</feature>
<dbReference type="OMA" id="ANAHYDD"/>
<feature type="region of interest" description="Disordered" evidence="1">
    <location>
        <begin position="178"/>
        <end position="249"/>
    </location>
</feature>
<proteinExistence type="predicted"/>
<dbReference type="EMBL" id="KB456270">
    <property type="protein sequence ID" value="EMF08774.1"/>
    <property type="molecule type" value="Genomic_DNA"/>
</dbReference>
<dbReference type="OrthoDB" id="3923593at2759"/>
<dbReference type="eggNOG" id="ENOG502RX65">
    <property type="taxonomic scope" value="Eukaryota"/>
</dbReference>
<keyword evidence="4" id="KW-1185">Reference proteome</keyword>
<feature type="signal peptide" evidence="2">
    <location>
        <begin position="1"/>
        <end position="20"/>
    </location>
</feature>
<keyword evidence="2" id="KW-0732">Signal</keyword>
<dbReference type="Proteomes" id="UP000016931">
    <property type="component" value="Unassembled WGS sequence"/>
</dbReference>
<feature type="chain" id="PRO_5004031445" evidence="2">
    <location>
        <begin position="21"/>
        <end position="325"/>
    </location>
</feature>
<dbReference type="AlphaFoldDB" id="M3ATD2"/>
<feature type="compositionally biased region" description="Low complexity" evidence="1">
    <location>
        <begin position="178"/>
        <end position="246"/>
    </location>
</feature>
<dbReference type="SUPFAM" id="SSF101967">
    <property type="entry name" value="Adhesin YadA, collagen-binding domain"/>
    <property type="match status" value="1"/>
</dbReference>